<evidence type="ECO:0000259" key="6">
    <source>
        <dbReference type="SMART" id="SM00893"/>
    </source>
</evidence>
<comment type="function">
    <text evidence="5">The electron transfer flavoprotein serves as a specific electron acceptor for several dehydrogenases, including five acyl-CoA dehydrogenases, glutaryl-CoA and sarcosine dehydrogenase. It transfers the electrons to the main mitochondrial respiratory chain via ETF-ubiquinone oxidoreductase (ETF dehydrogenase).</text>
</comment>
<dbReference type="InterPro" id="IPR000049">
    <property type="entry name" value="ET-Flavoprotein_bsu_CS"/>
</dbReference>
<evidence type="ECO:0000313" key="7">
    <source>
        <dbReference type="EMBL" id="KAF8817963.1"/>
    </source>
</evidence>
<dbReference type="InterPro" id="IPR014730">
    <property type="entry name" value="ETF_a/b_N"/>
</dbReference>
<dbReference type="PANTHER" id="PTHR21294">
    <property type="entry name" value="ELECTRON TRANSFER FLAVOPROTEIN BETA-SUBUNIT"/>
    <property type="match status" value="1"/>
</dbReference>
<dbReference type="InterPro" id="IPR033948">
    <property type="entry name" value="ETF_beta_N"/>
</dbReference>
<keyword evidence="3 5" id="KW-0813">Transport</keyword>
<dbReference type="Gene3D" id="3.40.50.620">
    <property type="entry name" value="HUPs"/>
    <property type="match status" value="2"/>
</dbReference>
<gene>
    <name evidence="7" type="ORF">IE077_002494</name>
</gene>
<evidence type="ECO:0000256" key="1">
    <source>
        <dbReference type="ARBA" id="ARBA00004305"/>
    </source>
</evidence>
<dbReference type="InterPro" id="IPR012255">
    <property type="entry name" value="ETF_b"/>
</dbReference>
<organism evidence="7 8">
    <name type="scientific">Cardiosporidium cionae</name>
    <dbReference type="NCBI Taxonomy" id="476202"/>
    <lineage>
        <taxon>Eukaryota</taxon>
        <taxon>Sar</taxon>
        <taxon>Alveolata</taxon>
        <taxon>Apicomplexa</taxon>
        <taxon>Aconoidasida</taxon>
        <taxon>Nephromycida</taxon>
        <taxon>Cardiosporidium</taxon>
    </lineage>
</organism>
<dbReference type="CDD" id="cd01714">
    <property type="entry name" value="ETF_beta"/>
    <property type="match status" value="1"/>
</dbReference>
<comment type="caution">
    <text evidence="7">The sequence shown here is derived from an EMBL/GenBank/DDBJ whole genome shotgun (WGS) entry which is preliminary data.</text>
</comment>
<feature type="domain" description="Electron transfer flavoprotein alpha/beta-subunit N-terminal" evidence="6">
    <location>
        <begin position="23"/>
        <end position="216"/>
    </location>
</feature>
<evidence type="ECO:0000256" key="3">
    <source>
        <dbReference type="ARBA" id="ARBA00022448"/>
    </source>
</evidence>
<dbReference type="SMART" id="SM00893">
    <property type="entry name" value="ETF"/>
    <property type="match status" value="1"/>
</dbReference>
<keyword evidence="5" id="KW-0496">Mitochondrion</keyword>
<reference evidence="7 8" key="1">
    <citation type="journal article" date="2020" name="bioRxiv">
        <title>Metabolic contributions of an alphaproteobacterial endosymbiont in the apicomplexan Cardiosporidium cionae.</title>
        <authorList>
            <person name="Hunter E.S."/>
            <person name="Paight C.J."/>
            <person name="Lane C.E."/>
        </authorList>
    </citation>
    <scope>NUCLEOTIDE SEQUENCE [LARGE SCALE GENOMIC DNA]</scope>
    <source>
        <strain evidence="7">ESH_2018</strain>
    </source>
</reference>
<dbReference type="Proteomes" id="UP000823046">
    <property type="component" value="Unassembled WGS sequence"/>
</dbReference>
<accession>A0ABQ7J4D0</accession>
<keyword evidence="8" id="KW-1185">Reference proteome</keyword>
<evidence type="ECO:0000256" key="2">
    <source>
        <dbReference type="ARBA" id="ARBA00007557"/>
    </source>
</evidence>
<sequence length="279" mass="31083">MLGVVCIKRVVDYAVKIRVSRNKEYVDLNNVKMAMNPFCEIAVEEGIKLKERCILKNLLVVTVGDDRSQETLRQALAMGADSAVLLKTDLRSDRDLQPLGVAKLLKFIILREQAKLALLGKQAIDDDFNQTGQLLAGLLGWPQATFASKVSAGISPNSLEIEREIDEGSQVVEVSLPAVVTCDLRLNEPRYATLPNLMKASSSRCFMLLNLFSEIAKLLWLQAKKKPLEIIDVNSLGIDFIARLKTLSVEEPSRREAGKITHSVEELVERLRNESKLNV</sequence>
<dbReference type="PANTHER" id="PTHR21294:SF8">
    <property type="entry name" value="ELECTRON TRANSFER FLAVOPROTEIN SUBUNIT BETA"/>
    <property type="match status" value="1"/>
</dbReference>
<dbReference type="Pfam" id="PF01012">
    <property type="entry name" value="ETF"/>
    <property type="match status" value="1"/>
</dbReference>
<comment type="subcellular location">
    <subcellularLocation>
        <location evidence="1 5">Mitochondrion matrix</location>
    </subcellularLocation>
</comment>
<evidence type="ECO:0000256" key="4">
    <source>
        <dbReference type="ARBA" id="ARBA00022982"/>
    </source>
</evidence>
<comment type="subunit">
    <text evidence="5">Heterodimer of an alpha and a beta subunit.</text>
</comment>
<dbReference type="EMBL" id="JADAQX010001167">
    <property type="protein sequence ID" value="KAF8817963.1"/>
    <property type="molecule type" value="Genomic_DNA"/>
</dbReference>
<dbReference type="PIRSF" id="PIRSF000090">
    <property type="entry name" value="Beta-ETF"/>
    <property type="match status" value="1"/>
</dbReference>
<keyword evidence="4 5" id="KW-0249">Electron transport</keyword>
<dbReference type="PROSITE" id="PS01065">
    <property type="entry name" value="ETF_BETA"/>
    <property type="match status" value="1"/>
</dbReference>
<proteinExistence type="inferred from homology"/>
<dbReference type="SUPFAM" id="SSF52402">
    <property type="entry name" value="Adenine nucleotide alpha hydrolases-like"/>
    <property type="match status" value="1"/>
</dbReference>
<evidence type="ECO:0000313" key="8">
    <source>
        <dbReference type="Proteomes" id="UP000823046"/>
    </source>
</evidence>
<comment type="similarity">
    <text evidence="2 5">Belongs to the ETF beta-subunit/FixA family.</text>
</comment>
<protein>
    <recommendedName>
        <fullName evidence="5">Electron transfer flavoprotein subunit beta</fullName>
        <shortName evidence="5">Beta-ETF</shortName>
    </recommendedName>
</protein>
<dbReference type="InterPro" id="IPR014729">
    <property type="entry name" value="Rossmann-like_a/b/a_fold"/>
</dbReference>
<name>A0ABQ7J4D0_9APIC</name>
<evidence type="ECO:0000256" key="5">
    <source>
        <dbReference type="PIRNR" id="PIRNR000090"/>
    </source>
</evidence>